<dbReference type="Proteomes" id="UP000266861">
    <property type="component" value="Unassembled WGS sequence"/>
</dbReference>
<keyword evidence="2" id="KW-1185">Reference proteome</keyword>
<dbReference type="EMBL" id="PQFF01000011">
    <property type="protein sequence ID" value="RHZ89649.1"/>
    <property type="molecule type" value="Genomic_DNA"/>
</dbReference>
<evidence type="ECO:0000313" key="2">
    <source>
        <dbReference type="Proteomes" id="UP000266861"/>
    </source>
</evidence>
<dbReference type="Gene3D" id="1.10.10.1010">
    <property type="entry name" value="Intein homing endonuclease, domain IV"/>
    <property type="match status" value="1"/>
</dbReference>
<organism evidence="1 2">
    <name type="scientific">Diversispora epigaea</name>
    <dbReference type="NCBI Taxonomy" id="1348612"/>
    <lineage>
        <taxon>Eukaryota</taxon>
        <taxon>Fungi</taxon>
        <taxon>Fungi incertae sedis</taxon>
        <taxon>Mucoromycota</taxon>
        <taxon>Glomeromycotina</taxon>
        <taxon>Glomeromycetes</taxon>
        <taxon>Diversisporales</taxon>
        <taxon>Diversisporaceae</taxon>
        <taxon>Diversispora</taxon>
    </lineage>
</organism>
<reference evidence="1 2" key="1">
    <citation type="submission" date="2018-08" db="EMBL/GenBank/DDBJ databases">
        <title>Genome and evolution of the arbuscular mycorrhizal fungus Diversispora epigaea (formerly Glomus versiforme) and its bacterial endosymbionts.</title>
        <authorList>
            <person name="Sun X."/>
            <person name="Fei Z."/>
            <person name="Harrison M."/>
        </authorList>
    </citation>
    <scope>NUCLEOTIDE SEQUENCE [LARGE SCALE GENOMIC DNA]</scope>
    <source>
        <strain evidence="1 2">IT104</strain>
    </source>
</reference>
<dbReference type="AlphaFoldDB" id="A0A397JMS3"/>
<accession>A0A397JMS3</accession>
<evidence type="ECO:0000313" key="1">
    <source>
        <dbReference type="EMBL" id="RHZ89649.1"/>
    </source>
</evidence>
<name>A0A397JMS3_9GLOM</name>
<sequence length="91" mass="10662">MFKCLGCNQKYDDIKAKGGYGTIHYAKWVDGYIESWIIENQQWKRNGHFEVLLKKLNNITTILLRISCKITSTTLYGITKDPETHEYMMVL</sequence>
<dbReference type="OrthoDB" id="10579742at2759"/>
<evidence type="ECO:0008006" key="3">
    <source>
        <dbReference type="Google" id="ProtNLM"/>
    </source>
</evidence>
<protein>
    <recommendedName>
        <fullName evidence="3">Protein kinase domain-containing protein</fullName>
    </recommendedName>
</protein>
<proteinExistence type="predicted"/>
<comment type="caution">
    <text evidence="1">The sequence shown here is derived from an EMBL/GenBank/DDBJ whole genome shotgun (WGS) entry which is preliminary data.</text>
</comment>
<gene>
    <name evidence="1" type="ORF">Glove_13g187</name>
</gene>